<dbReference type="AlphaFoldDB" id="A0A381UQH3"/>
<evidence type="ECO:0008006" key="2">
    <source>
        <dbReference type="Google" id="ProtNLM"/>
    </source>
</evidence>
<name>A0A381UQH3_9ZZZZ</name>
<protein>
    <recommendedName>
        <fullName evidence="2">Tetratricopeptide repeat protein</fullName>
    </recommendedName>
</protein>
<dbReference type="InterPro" id="IPR011990">
    <property type="entry name" value="TPR-like_helical_dom_sf"/>
</dbReference>
<sequence>MRNTKKQILLGFLFSWVLSQQAYRSVESIQSEWNEYTSYQKDERVSFCDFLFKEGHYERCLLTAFQLLYQFPDDPISPTINYYIARCYEEMQIYNLAHQYYRQVIQKEPESSLIYKAANYRDIYVNLLAGEVKELLEATENTDDPYMITFRGYAQMKKLKWEEARLSFINAQALFNHSHYNKLMGPLYQTIENVGSVPRHNRYLVFLSGSLMPGGGQFMLREWDKGQGILTSVGLMVLIGSWGKVESFVDGNRFIDSEGTSIPLYNNYEENNSHKDLANGDQIPKKMNVRSSSLKYSIPPLLIGAGIFIGSTWKSFIDTQTKNERLVEFYIEERIDKISPSRFLDFPEPTLIVTEE</sequence>
<dbReference type="Gene3D" id="1.25.40.10">
    <property type="entry name" value="Tetratricopeptide repeat domain"/>
    <property type="match status" value="1"/>
</dbReference>
<evidence type="ECO:0000313" key="1">
    <source>
        <dbReference type="EMBL" id="SVA29587.1"/>
    </source>
</evidence>
<accession>A0A381UQH3</accession>
<dbReference type="EMBL" id="UINC01006779">
    <property type="protein sequence ID" value="SVA29587.1"/>
    <property type="molecule type" value="Genomic_DNA"/>
</dbReference>
<reference evidence="1" key="1">
    <citation type="submission" date="2018-05" db="EMBL/GenBank/DDBJ databases">
        <authorList>
            <person name="Lanie J.A."/>
            <person name="Ng W.-L."/>
            <person name="Kazmierczak K.M."/>
            <person name="Andrzejewski T.M."/>
            <person name="Davidsen T.M."/>
            <person name="Wayne K.J."/>
            <person name="Tettelin H."/>
            <person name="Glass J.I."/>
            <person name="Rusch D."/>
            <person name="Podicherti R."/>
            <person name="Tsui H.-C.T."/>
            <person name="Winkler M.E."/>
        </authorList>
    </citation>
    <scope>NUCLEOTIDE SEQUENCE</scope>
</reference>
<proteinExistence type="predicted"/>
<gene>
    <name evidence="1" type="ORF">METZ01_LOCUS82441</name>
</gene>
<organism evidence="1">
    <name type="scientific">marine metagenome</name>
    <dbReference type="NCBI Taxonomy" id="408172"/>
    <lineage>
        <taxon>unclassified sequences</taxon>
        <taxon>metagenomes</taxon>
        <taxon>ecological metagenomes</taxon>
    </lineage>
</organism>
<dbReference type="SUPFAM" id="SSF48452">
    <property type="entry name" value="TPR-like"/>
    <property type="match status" value="1"/>
</dbReference>